<name>A0A059DY79_9PROT</name>
<protein>
    <recommendedName>
        <fullName evidence="7">Chaperonin GroEL</fullName>
        <ecNumber evidence="7">5.6.1.7</ecNumber>
    </recommendedName>
    <alternativeName>
        <fullName evidence="7">60 kDa chaperonin</fullName>
    </alternativeName>
    <alternativeName>
        <fullName evidence="7">Chaperonin-60</fullName>
        <shortName evidence="7">Cpn60</shortName>
    </alternativeName>
</protein>
<evidence type="ECO:0000313" key="10">
    <source>
        <dbReference type="EMBL" id="KCZ59273.1"/>
    </source>
</evidence>
<dbReference type="EMBL" id="AWFH01000045">
    <property type="protein sequence ID" value="KCZ59273.1"/>
    <property type="molecule type" value="Genomic_DNA"/>
</dbReference>
<dbReference type="GO" id="GO:0005524">
    <property type="term" value="F:ATP binding"/>
    <property type="evidence" value="ECO:0007669"/>
    <property type="project" value="UniProtKB-UniRule"/>
</dbReference>
<keyword evidence="2 7" id="KW-0963">Cytoplasm</keyword>
<dbReference type="Pfam" id="PF00118">
    <property type="entry name" value="Cpn60_TCP1"/>
    <property type="match status" value="1"/>
</dbReference>
<comment type="caution">
    <text evidence="7">Lacks conserved residue(s) required for the propagation of feature annotation.</text>
</comment>
<gene>
    <name evidence="7" type="primary">groEL</name>
    <name evidence="7" type="synonym">groL</name>
    <name evidence="10" type="ORF">HY36_08320</name>
</gene>
<evidence type="ECO:0000256" key="2">
    <source>
        <dbReference type="ARBA" id="ARBA00022490"/>
    </source>
</evidence>
<feature type="binding site" evidence="7">
    <location>
        <begin position="30"/>
        <end position="33"/>
    </location>
    <ligand>
        <name>ATP</name>
        <dbReference type="ChEBI" id="CHEBI:30616"/>
    </ligand>
</feature>
<dbReference type="GO" id="GO:0140662">
    <property type="term" value="F:ATP-dependent protein folding chaperone"/>
    <property type="evidence" value="ECO:0007669"/>
    <property type="project" value="InterPro"/>
</dbReference>
<dbReference type="EC" id="5.6.1.7" evidence="7"/>
<dbReference type="SUPFAM" id="SSF54849">
    <property type="entry name" value="GroEL-intermediate domain like"/>
    <property type="match status" value="1"/>
</dbReference>
<dbReference type="OrthoDB" id="9766614at2"/>
<keyword evidence="3 7" id="KW-0547">Nucleotide-binding</keyword>
<feature type="binding site" evidence="7">
    <location>
        <position position="415"/>
    </location>
    <ligand>
        <name>ATP</name>
        <dbReference type="ChEBI" id="CHEBI:30616"/>
    </ligand>
</feature>
<reference evidence="10 11" key="1">
    <citation type="journal article" date="2014" name="Antonie Van Leeuwenhoek">
        <title>Hyphomonas beringensis sp. nov. and Hyphomonas chukchiensis sp. nov., isolated from surface seawater of the Bering Sea and Chukchi Sea.</title>
        <authorList>
            <person name="Li C."/>
            <person name="Lai Q."/>
            <person name="Li G."/>
            <person name="Dong C."/>
            <person name="Wang J."/>
            <person name="Liao Y."/>
            <person name="Shao Z."/>
        </authorList>
    </citation>
    <scope>NUCLEOTIDE SEQUENCE [LARGE SCALE GENOMIC DNA]</scope>
    <source>
        <strain evidence="10 11">22II1-22F38</strain>
    </source>
</reference>
<keyword evidence="11" id="KW-1185">Reference proteome</keyword>
<feature type="binding site" evidence="7">
    <location>
        <position position="51"/>
    </location>
    <ligand>
        <name>ATP</name>
        <dbReference type="ChEBI" id="CHEBI:30616"/>
    </ligand>
</feature>
<comment type="subcellular location">
    <subcellularLocation>
        <location evidence="7">Cytoplasm</location>
    </subcellularLocation>
</comment>
<dbReference type="GO" id="GO:0042026">
    <property type="term" value="P:protein refolding"/>
    <property type="evidence" value="ECO:0007669"/>
    <property type="project" value="UniProtKB-UniRule"/>
</dbReference>
<dbReference type="Gene3D" id="3.30.260.10">
    <property type="entry name" value="TCP-1-like chaperonin intermediate domain"/>
    <property type="match status" value="1"/>
</dbReference>
<dbReference type="PATRIC" id="fig|1280948.3.peg.2779"/>
<dbReference type="FunFam" id="1.10.560.10:FF:000001">
    <property type="entry name" value="60 kDa chaperonin"/>
    <property type="match status" value="1"/>
</dbReference>
<comment type="similarity">
    <text evidence="1 7 8">Belongs to the chaperonin (HSP60) family.</text>
</comment>
<evidence type="ECO:0000256" key="3">
    <source>
        <dbReference type="ARBA" id="ARBA00022741"/>
    </source>
</evidence>
<evidence type="ECO:0000256" key="7">
    <source>
        <dbReference type="HAMAP-Rule" id="MF_00600"/>
    </source>
</evidence>
<dbReference type="RefSeq" id="WP_035553880.1">
    <property type="nucleotide sequence ID" value="NZ_AWFH01000045.1"/>
</dbReference>
<proteinExistence type="inferred from homology"/>
<dbReference type="InterPro" id="IPR018370">
    <property type="entry name" value="Chaperonin_Cpn60_CS"/>
</dbReference>
<feature type="binding site" evidence="7">
    <location>
        <position position="495"/>
    </location>
    <ligand>
        <name>ATP</name>
        <dbReference type="ChEBI" id="CHEBI:30616"/>
    </ligand>
</feature>
<dbReference type="GO" id="GO:0005737">
    <property type="term" value="C:cytoplasm"/>
    <property type="evidence" value="ECO:0007669"/>
    <property type="project" value="UniProtKB-SubCell"/>
</dbReference>
<feature type="binding site" evidence="7">
    <location>
        <begin position="87"/>
        <end position="91"/>
    </location>
    <ligand>
        <name>ATP</name>
        <dbReference type="ChEBI" id="CHEBI:30616"/>
    </ligand>
</feature>
<dbReference type="InterPro" id="IPR027413">
    <property type="entry name" value="GROEL-like_equatorial_sf"/>
</dbReference>
<dbReference type="Proteomes" id="UP000024547">
    <property type="component" value="Unassembled WGS sequence"/>
</dbReference>
<dbReference type="AlphaFoldDB" id="A0A059DY79"/>
<dbReference type="STRING" id="1280948.HY36_08320"/>
<comment type="subunit">
    <text evidence="7 9">Forms a cylinder of 14 subunits composed of two heptameric rings stacked back-to-back. Interacts with the co-chaperonin GroES.</text>
</comment>
<organism evidence="10 11">
    <name type="scientific">Hyphomonas atlantica</name>
    <dbReference type="NCBI Taxonomy" id="1280948"/>
    <lineage>
        <taxon>Bacteria</taxon>
        <taxon>Pseudomonadati</taxon>
        <taxon>Pseudomonadota</taxon>
        <taxon>Alphaproteobacteria</taxon>
        <taxon>Hyphomonadales</taxon>
        <taxon>Hyphomonadaceae</taxon>
        <taxon>Hyphomonas</taxon>
    </lineage>
</organism>
<evidence type="ECO:0000313" key="11">
    <source>
        <dbReference type="Proteomes" id="UP000024547"/>
    </source>
</evidence>
<dbReference type="CDD" id="cd03344">
    <property type="entry name" value="GroEL"/>
    <property type="match status" value="1"/>
</dbReference>
<dbReference type="NCBIfam" id="NF009489">
    <property type="entry name" value="PRK12851.1"/>
    <property type="match status" value="1"/>
</dbReference>
<dbReference type="GeneID" id="92500659"/>
<accession>A0A059DY79</accession>
<dbReference type="NCBIfam" id="NF000592">
    <property type="entry name" value="PRK00013.1"/>
    <property type="match status" value="1"/>
</dbReference>
<comment type="caution">
    <text evidence="10">The sequence shown here is derived from an EMBL/GenBank/DDBJ whole genome shotgun (WGS) entry which is preliminary data.</text>
</comment>
<dbReference type="InterPro" id="IPR027409">
    <property type="entry name" value="GroEL-like_apical_dom_sf"/>
</dbReference>
<dbReference type="GO" id="GO:0016853">
    <property type="term" value="F:isomerase activity"/>
    <property type="evidence" value="ECO:0007669"/>
    <property type="project" value="UniProtKB-KW"/>
</dbReference>
<dbReference type="NCBIfam" id="NF009488">
    <property type="entry name" value="PRK12850.1"/>
    <property type="match status" value="1"/>
</dbReference>
<dbReference type="InterPro" id="IPR027410">
    <property type="entry name" value="TCP-1-like_intermed_sf"/>
</dbReference>
<dbReference type="FunFam" id="3.50.7.10:FF:000001">
    <property type="entry name" value="60 kDa chaperonin"/>
    <property type="match status" value="1"/>
</dbReference>
<dbReference type="InterPro" id="IPR001844">
    <property type="entry name" value="Cpn60/GroEL"/>
</dbReference>
<dbReference type="PANTHER" id="PTHR45633">
    <property type="entry name" value="60 KDA HEAT SHOCK PROTEIN, MITOCHONDRIAL"/>
    <property type="match status" value="1"/>
</dbReference>
<dbReference type="Gene3D" id="1.10.560.10">
    <property type="entry name" value="GroEL-like equatorial domain"/>
    <property type="match status" value="1"/>
</dbReference>
<dbReference type="Gene3D" id="3.50.7.10">
    <property type="entry name" value="GroEL"/>
    <property type="match status" value="1"/>
</dbReference>
<dbReference type="NCBIfam" id="TIGR02348">
    <property type="entry name" value="GroEL"/>
    <property type="match status" value="1"/>
</dbReference>
<keyword evidence="6 7" id="KW-0413">Isomerase</keyword>
<evidence type="ECO:0000256" key="8">
    <source>
        <dbReference type="RuleBase" id="RU000418"/>
    </source>
</evidence>
<dbReference type="InterPro" id="IPR002423">
    <property type="entry name" value="Cpn60/GroEL/TCP-1"/>
</dbReference>
<dbReference type="PRINTS" id="PR00298">
    <property type="entry name" value="CHAPERONIN60"/>
</dbReference>
<dbReference type="SUPFAM" id="SSF52029">
    <property type="entry name" value="GroEL apical domain-like"/>
    <property type="match status" value="1"/>
</dbReference>
<dbReference type="GO" id="GO:0051082">
    <property type="term" value="F:unfolded protein binding"/>
    <property type="evidence" value="ECO:0007669"/>
    <property type="project" value="UniProtKB-UniRule"/>
</dbReference>
<evidence type="ECO:0000256" key="5">
    <source>
        <dbReference type="ARBA" id="ARBA00023186"/>
    </source>
</evidence>
<dbReference type="PROSITE" id="PS00296">
    <property type="entry name" value="CHAPERONINS_CPN60"/>
    <property type="match status" value="1"/>
</dbReference>
<dbReference type="NCBIfam" id="NF009487">
    <property type="entry name" value="PRK12849.1"/>
    <property type="match status" value="1"/>
</dbReference>
<dbReference type="eggNOG" id="COG0459">
    <property type="taxonomic scope" value="Bacteria"/>
</dbReference>
<comment type="function">
    <text evidence="7 9">Together with its co-chaperonin GroES, plays an essential role in assisting protein folding. The GroEL-GroES system forms a nano-cage that allows encapsulation of the non-native substrate proteins and provides a physical environment optimized to promote and accelerate protein folding.</text>
</comment>
<dbReference type="SUPFAM" id="SSF48592">
    <property type="entry name" value="GroEL equatorial domain-like"/>
    <property type="match status" value="1"/>
</dbReference>
<sequence>MSAKHVVFGAEARERMLKGVDTLANAVKVTLGPKGRNVVIEKSFGAPRTTKDGVTVAKEIELEDKLENMGAQMLREVASKANDVAGDGTTTATVLAQAIVREGMKRVAAGMNPMDLKRGIDKAVTEVLSDLAHHSKKVKSNDEIAQVGTISANGDTEVGGMIAEAMAKVGNEGVITVEEAKSLETELDVVEGMQFDRGYLSPYFITNPDKMIAELEDPFILLHESKLSSLQPMLPILESVVQSQKPLLIIAEDVDGEALATLVVNKLRGGLKIAAVKAPGFGDRRKAMLQDIAVLTGGQVISEDLGIKLENVSMDMLGTAKRVSISKDDTTIVDGAGAKKDLEARVSQIRKQIEDTSSDYDREKLQERLAKLAGGVAVIKVGGATEVEVKERKDRVDDALNATRAAVEEGIVPGGGTALLSAAGNIDVKGANDDEQAGIDIVRKALEAPVRQIAENAGVEGSVVVDQIRRGKGKGFGFNAQTEEYGDLVGMGVIDPVKVVRSALQNAASVAGLLITTEASIAEAPKKESAGGGMPDMGGGMGGMGGMGF</sequence>
<evidence type="ECO:0000256" key="9">
    <source>
        <dbReference type="RuleBase" id="RU000419"/>
    </source>
</evidence>
<evidence type="ECO:0000256" key="4">
    <source>
        <dbReference type="ARBA" id="ARBA00022840"/>
    </source>
</evidence>
<evidence type="ECO:0000256" key="1">
    <source>
        <dbReference type="ARBA" id="ARBA00006607"/>
    </source>
</evidence>
<keyword evidence="4 7" id="KW-0067">ATP-binding</keyword>
<evidence type="ECO:0000256" key="6">
    <source>
        <dbReference type="ARBA" id="ARBA00023235"/>
    </source>
</evidence>
<keyword evidence="5 7" id="KW-0143">Chaperone</keyword>
<dbReference type="HAMAP" id="MF_00600">
    <property type="entry name" value="CH60"/>
    <property type="match status" value="1"/>
</dbReference>